<dbReference type="GO" id="GO:0000160">
    <property type="term" value="P:phosphorelay signal transduction system"/>
    <property type="evidence" value="ECO:0007669"/>
    <property type="project" value="InterPro"/>
</dbReference>
<accession>A0A5M6DQW1</accession>
<dbReference type="SUPFAM" id="SSF52172">
    <property type="entry name" value="CheY-like"/>
    <property type="match status" value="1"/>
</dbReference>
<evidence type="ECO:0000313" key="4">
    <source>
        <dbReference type="Proteomes" id="UP000323426"/>
    </source>
</evidence>
<evidence type="ECO:0000313" key="3">
    <source>
        <dbReference type="EMBL" id="KAA5548639.1"/>
    </source>
</evidence>
<dbReference type="RefSeq" id="WP_150086967.1">
    <property type="nucleotide sequence ID" value="NZ_VWSF01000002.1"/>
</dbReference>
<name>A0A5M6DQW1_9BACT</name>
<keyword evidence="1" id="KW-0597">Phosphoprotein</keyword>
<dbReference type="EMBL" id="VWSF01000002">
    <property type="protein sequence ID" value="KAA5548639.1"/>
    <property type="molecule type" value="Genomic_DNA"/>
</dbReference>
<dbReference type="Pfam" id="PF00072">
    <property type="entry name" value="Response_reg"/>
    <property type="match status" value="1"/>
</dbReference>
<dbReference type="AlphaFoldDB" id="A0A5M6DQW1"/>
<feature type="modified residue" description="4-aspartylphosphate" evidence="1">
    <location>
        <position position="63"/>
    </location>
</feature>
<evidence type="ECO:0000259" key="2">
    <source>
        <dbReference type="PROSITE" id="PS50110"/>
    </source>
</evidence>
<keyword evidence="4" id="KW-1185">Reference proteome</keyword>
<dbReference type="Proteomes" id="UP000323426">
    <property type="component" value="Unassembled WGS sequence"/>
</dbReference>
<dbReference type="PANTHER" id="PTHR44520:SF2">
    <property type="entry name" value="RESPONSE REGULATOR RCP1"/>
    <property type="match status" value="1"/>
</dbReference>
<dbReference type="InterPro" id="IPR011006">
    <property type="entry name" value="CheY-like_superfamily"/>
</dbReference>
<dbReference type="InterPro" id="IPR052893">
    <property type="entry name" value="TCS_response_regulator"/>
</dbReference>
<proteinExistence type="predicted"/>
<protein>
    <submittedName>
        <fullName evidence="3">Response regulator</fullName>
    </submittedName>
</protein>
<dbReference type="Gene3D" id="3.40.50.2300">
    <property type="match status" value="1"/>
</dbReference>
<sequence length="134" mass="15492">MQLIKEVLLIDDDEISNFLTSSLLKRSGLAQNISICLDGNEAIRLLQQRSGEKNMFPELILLDINMPDMNGFEFLEAFRALRTSAQQPVIAILTTSQNYQDVERLKNFPEVEVFLNKPLYEEDLQFLLSEYFTK</sequence>
<comment type="caution">
    <text evidence="3">The sequence shown here is derived from an EMBL/GenBank/DDBJ whole genome shotgun (WGS) entry which is preliminary data.</text>
</comment>
<gene>
    <name evidence="3" type="ORF">F0145_03740</name>
</gene>
<organism evidence="3 4">
    <name type="scientific">Adhaeribacter rhizoryzae</name>
    <dbReference type="NCBI Taxonomy" id="2607907"/>
    <lineage>
        <taxon>Bacteria</taxon>
        <taxon>Pseudomonadati</taxon>
        <taxon>Bacteroidota</taxon>
        <taxon>Cytophagia</taxon>
        <taxon>Cytophagales</taxon>
        <taxon>Hymenobacteraceae</taxon>
        <taxon>Adhaeribacter</taxon>
    </lineage>
</organism>
<reference evidence="3 4" key="1">
    <citation type="submission" date="2019-09" db="EMBL/GenBank/DDBJ databases">
        <title>Genome sequence and assembly of Adhaeribacter sp.</title>
        <authorList>
            <person name="Chhetri G."/>
        </authorList>
    </citation>
    <scope>NUCLEOTIDE SEQUENCE [LARGE SCALE GENOMIC DNA]</scope>
    <source>
        <strain evidence="3 4">DK36</strain>
    </source>
</reference>
<evidence type="ECO:0000256" key="1">
    <source>
        <dbReference type="PROSITE-ProRule" id="PRU00169"/>
    </source>
</evidence>
<dbReference type="SMART" id="SM00448">
    <property type="entry name" value="REC"/>
    <property type="match status" value="1"/>
</dbReference>
<dbReference type="InterPro" id="IPR001789">
    <property type="entry name" value="Sig_transdc_resp-reg_receiver"/>
</dbReference>
<dbReference type="PANTHER" id="PTHR44520">
    <property type="entry name" value="RESPONSE REGULATOR RCP1-RELATED"/>
    <property type="match status" value="1"/>
</dbReference>
<feature type="domain" description="Response regulatory" evidence="2">
    <location>
        <begin position="6"/>
        <end position="132"/>
    </location>
</feature>
<dbReference type="PROSITE" id="PS50110">
    <property type="entry name" value="RESPONSE_REGULATORY"/>
    <property type="match status" value="1"/>
</dbReference>